<evidence type="ECO:0000313" key="2">
    <source>
        <dbReference type="EMBL" id="PTQ28612.1"/>
    </source>
</evidence>
<dbReference type="Proteomes" id="UP000244005">
    <property type="component" value="Unassembled WGS sequence"/>
</dbReference>
<feature type="compositionally biased region" description="Polar residues" evidence="1">
    <location>
        <begin position="187"/>
        <end position="196"/>
    </location>
</feature>
<gene>
    <name evidence="2" type="ORF">MARPO_0159s0026</name>
</gene>
<sequence length="241" mass="25463">MHLLQDATSLSLGHPKARLSPPGHNARAAGWLSGWLAGDAGAAETGAAAPEPQTRQDLKSQWGMNSEPGLALEHRSPTAEPTVPMGTSTGQALGWTGGMGWDSAMRGSSRDHATLARRISALARALAAAPSPAPAAAAALNSRLYRSAAMSTRTRLERSPQRSPPGPRRSAPRPHPVCGASARGSKSVLSRRSATMSRPLVPGQGAAARARFFNGVLVPQGEHARHWRQPWRDEPIGWARQ</sequence>
<evidence type="ECO:0000313" key="3">
    <source>
        <dbReference type="Proteomes" id="UP000244005"/>
    </source>
</evidence>
<feature type="region of interest" description="Disordered" evidence="1">
    <location>
        <begin position="150"/>
        <end position="202"/>
    </location>
</feature>
<name>A0A2R6W485_MARPO</name>
<proteinExistence type="predicted"/>
<evidence type="ECO:0000256" key="1">
    <source>
        <dbReference type="SAM" id="MobiDB-lite"/>
    </source>
</evidence>
<accession>A0A2R6W485</accession>
<dbReference type="Gramene" id="Mp3g20960.1">
    <property type="protein sequence ID" value="Mp3g20960.1.cds"/>
    <property type="gene ID" value="Mp3g20960"/>
</dbReference>
<dbReference type="AlphaFoldDB" id="A0A2R6W485"/>
<dbReference type="EMBL" id="KZ772829">
    <property type="protein sequence ID" value="PTQ28612.1"/>
    <property type="molecule type" value="Genomic_DNA"/>
</dbReference>
<reference evidence="3" key="1">
    <citation type="journal article" date="2017" name="Cell">
        <title>Insights into land plant evolution garnered from the Marchantia polymorpha genome.</title>
        <authorList>
            <person name="Bowman J.L."/>
            <person name="Kohchi T."/>
            <person name="Yamato K.T."/>
            <person name="Jenkins J."/>
            <person name="Shu S."/>
            <person name="Ishizaki K."/>
            <person name="Yamaoka S."/>
            <person name="Nishihama R."/>
            <person name="Nakamura Y."/>
            <person name="Berger F."/>
            <person name="Adam C."/>
            <person name="Aki S.S."/>
            <person name="Althoff F."/>
            <person name="Araki T."/>
            <person name="Arteaga-Vazquez M.A."/>
            <person name="Balasubrmanian S."/>
            <person name="Barry K."/>
            <person name="Bauer D."/>
            <person name="Boehm C.R."/>
            <person name="Briginshaw L."/>
            <person name="Caballero-Perez J."/>
            <person name="Catarino B."/>
            <person name="Chen F."/>
            <person name="Chiyoda S."/>
            <person name="Chovatia M."/>
            <person name="Davies K.M."/>
            <person name="Delmans M."/>
            <person name="Demura T."/>
            <person name="Dierschke T."/>
            <person name="Dolan L."/>
            <person name="Dorantes-Acosta A.E."/>
            <person name="Eklund D.M."/>
            <person name="Florent S.N."/>
            <person name="Flores-Sandoval E."/>
            <person name="Fujiyama A."/>
            <person name="Fukuzawa H."/>
            <person name="Galik B."/>
            <person name="Grimanelli D."/>
            <person name="Grimwood J."/>
            <person name="Grossniklaus U."/>
            <person name="Hamada T."/>
            <person name="Haseloff J."/>
            <person name="Hetherington A.J."/>
            <person name="Higo A."/>
            <person name="Hirakawa Y."/>
            <person name="Hundley H.N."/>
            <person name="Ikeda Y."/>
            <person name="Inoue K."/>
            <person name="Inoue S.I."/>
            <person name="Ishida S."/>
            <person name="Jia Q."/>
            <person name="Kakita M."/>
            <person name="Kanazawa T."/>
            <person name="Kawai Y."/>
            <person name="Kawashima T."/>
            <person name="Kennedy M."/>
            <person name="Kinose K."/>
            <person name="Kinoshita T."/>
            <person name="Kohara Y."/>
            <person name="Koide E."/>
            <person name="Komatsu K."/>
            <person name="Kopischke S."/>
            <person name="Kubo M."/>
            <person name="Kyozuka J."/>
            <person name="Lagercrantz U."/>
            <person name="Lin S.S."/>
            <person name="Lindquist E."/>
            <person name="Lipzen A.M."/>
            <person name="Lu C.W."/>
            <person name="De Luna E."/>
            <person name="Martienssen R.A."/>
            <person name="Minamino N."/>
            <person name="Mizutani M."/>
            <person name="Mizutani M."/>
            <person name="Mochizuki N."/>
            <person name="Monte I."/>
            <person name="Mosher R."/>
            <person name="Nagasaki H."/>
            <person name="Nakagami H."/>
            <person name="Naramoto S."/>
            <person name="Nishitani K."/>
            <person name="Ohtani M."/>
            <person name="Okamoto T."/>
            <person name="Okumura M."/>
            <person name="Phillips J."/>
            <person name="Pollak B."/>
            <person name="Reinders A."/>
            <person name="Rovekamp M."/>
            <person name="Sano R."/>
            <person name="Sawa S."/>
            <person name="Schmid M.W."/>
            <person name="Shirakawa M."/>
            <person name="Solano R."/>
            <person name="Spunde A."/>
            <person name="Suetsugu N."/>
            <person name="Sugano S."/>
            <person name="Sugiyama A."/>
            <person name="Sun R."/>
            <person name="Suzuki Y."/>
            <person name="Takenaka M."/>
            <person name="Takezawa D."/>
            <person name="Tomogane H."/>
            <person name="Tsuzuki M."/>
            <person name="Ueda T."/>
            <person name="Umeda M."/>
            <person name="Ward J.M."/>
            <person name="Watanabe Y."/>
            <person name="Yazaki K."/>
            <person name="Yokoyama R."/>
            <person name="Yoshitake Y."/>
            <person name="Yotsui I."/>
            <person name="Zachgo S."/>
            <person name="Schmutz J."/>
        </authorList>
    </citation>
    <scope>NUCLEOTIDE SEQUENCE [LARGE SCALE GENOMIC DNA]</scope>
    <source>
        <strain evidence="3">Tak-1</strain>
    </source>
</reference>
<organism evidence="2 3">
    <name type="scientific">Marchantia polymorpha</name>
    <name type="common">Common liverwort</name>
    <name type="synonym">Marchantia aquatica</name>
    <dbReference type="NCBI Taxonomy" id="3197"/>
    <lineage>
        <taxon>Eukaryota</taxon>
        <taxon>Viridiplantae</taxon>
        <taxon>Streptophyta</taxon>
        <taxon>Embryophyta</taxon>
        <taxon>Marchantiophyta</taxon>
        <taxon>Marchantiopsida</taxon>
        <taxon>Marchantiidae</taxon>
        <taxon>Marchantiales</taxon>
        <taxon>Marchantiaceae</taxon>
        <taxon>Marchantia</taxon>
    </lineage>
</organism>
<keyword evidence="3" id="KW-1185">Reference proteome</keyword>
<protein>
    <submittedName>
        <fullName evidence="2">Uncharacterized protein</fullName>
    </submittedName>
</protein>